<sequence>MRQHPEAALTVIRMATAAIFTAHGFQKIFTAGLPSVTETFTRSGVPLPLLTAPLSAVLELSGGLLLLLGLASRPLAGTLAALVVVTQLPGLLSGPVGWGRLEVPWLLLCGTLAVLIGGPGLTVSAGTRATHPPEGAGPRRRARPASRRTP</sequence>
<organism evidence="9 10">
    <name type="scientific">Deinococcus aquaticus</name>
    <dbReference type="NCBI Taxonomy" id="328692"/>
    <lineage>
        <taxon>Bacteria</taxon>
        <taxon>Thermotogati</taxon>
        <taxon>Deinococcota</taxon>
        <taxon>Deinococci</taxon>
        <taxon>Deinococcales</taxon>
        <taxon>Deinococcaceae</taxon>
        <taxon>Deinococcus</taxon>
    </lineage>
</organism>
<evidence type="ECO:0000313" key="10">
    <source>
        <dbReference type="Proteomes" id="UP001217044"/>
    </source>
</evidence>
<keyword evidence="6 8" id="KW-0472">Membrane</keyword>
<comment type="similarity">
    <text evidence="2">Belongs to the DoxX family.</text>
</comment>
<feature type="transmembrane region" description="Helical" evidence="8">
    <location>
        <begin position="45"/>
        <end position="68"/>
    </location>
</feature>
<dbReference type="Pfam" id="PF07681">
    <property type="entry name" value="DoxX"/>
    <property type="match status" value="1"/>
</dbReference>
<evidence type="ECO:0000256" key="2">
    <source>
        <dbReference type="ARBA" id="ARBA00006679"/>
    </source>
</evidence>
<evidence type="ECO:0000256" key="3">
    <source>
        <dbReference type="ARBA" id="ARBA00022475"/>
    </source>
</evidence>
<dbReference type="InterPro" id="IPR032808">
    <property type="entry name" value="DoxX"/>
</dbReference>
<evidence type="ECO:0000256" key="4">
    <source>
        <dbReference type="ARBA" id="ARBA00022692"/>
    </source>
</evidence>
<dbReference type="EMBL" id="CP115165">
    <property type="protein sequence ID" value="WDA58072.1"/>
    <property type="molecule type" value="Genomic_DNA"/>
</dbReference>
<dbReference type="RefSeq" id="WP_273987992.1">
    <property type="nucleotide sequence ID" value="NZ_BAABQT010000003.1"/>
</dbReference>
<feature type="transmembrane region" description="Helical" evidence="8">
    <location>
        <begin position="104"/>
        <end position="123"/>
    </location>
</feature>
<evidence type="ECO:0000256" key="6">
    <source>
        <dbReference type="ARBA" id="ARBA00023136"/>
    </source>
</evidence>
<feature type="transmembrane region" description="Helical" evidence="8">
    <location>
        <begin position="7"/>
        <end position="25"/>
    </location>
</feature>
<feature type="compositionally biased region" description="Basic residues" evidence="7">
    <location>
        <begin position="138"/>
        <end position="150"/>
    </location>
</feature>
<keyword evidence="10" id="KW-1185">Reference proteome</keyword>
<dbReference type="PANTHER" id="PTHR33452">
    <property type="entry name" value="OXIDOREDUCTASE CATD-RELATED"/>
    <property type="match status" value="1"/>
</dbReference>
<evidence type="ECO:0000313" key="9">
    <source>
        <dbReference type="EMBL" id="WDA58072.1"/>
    </source>
</evidence>
<keyword evidence="4 8" id="KW-0812">Transmembrane</keyword>
<evidence type="ECO:0000256" key="8">
    <source>
        <dbReference type="SAM" id="Phobius"/>
    </source>
</evidence>
<evidence type="ECO:0000256" key="7">
    <source>
        <dbReference type="SAM" id="MobiDB-lite"/>
    </source>
</evidence>
<keyword evidence="3" id="KW-1003">Cell membrane</keyword>
<dbReference type="PANTHER" id="PTHR33452:SF1">
    <property type="entry name" value="INNER MEMBRANE PROTEIN YPHA-RELATED"/>
    <property type="match status" value="1"/>
</dbReference>
<gene>
    <name evidence="9" type="ORF">M8445_12050</name>
</gene>
<accession>A0ABY7V2E8</accession>
<dbReference type="InterPro" id="IPR051907">
    <property type="entry name" value="DoxX-like_oxidoreductase"/>
</dbReference>
<reference evidence="9 10" key="1">
    <citation type="submission" date="2022-12" db="EMBL/GenBank/DDBJ databases">
        <title>Genome Sequence of Deinococcus aquaticus Type Strain PB314.</title>
        <authorList>
            <person name="Albert C."/>
            <person name="Hill J."/>
            <person name="Boren L."/>
            <person name="Scholz-Ng S."/>
            <person name="Fatema N."/>
            <person name="Grosso R."/>
            <person name="Soboslay E."/>
            <person name="Tuohy J."/>
        </authorList>
    </citation>
    <scope>NUCLEOTIDE SEQUENCE [LARGE SCALE GENOMIC DNA]</scope>
    <source>
        <strain evidence="9 10">PB-314</strain>
    </source>
</reference>
<proteinExistence type="inferred from homology"/>
<evidence type="ECO:0000256" key="1">
    <source>
        <dbReference type="ARBA" id="ARBA00004651"/>
    </source>
</evidence>
<protein>
    <submittedName>
        <fullName evidence="9">DoxX family protein</fullName>
    </submittedName>
</protein>
<evidence type="ECO:0000256" key="5">
    <source>
        <dbReference type="ARBA" id="ARBA00022989"/>
    </source>
</evidence>
<keyword evidence="5 8" id="KW-1133">Transmembrane helix</keyword>
<feature type="region of interest" description="Disordered" evidence="7">
    <location>
        <begin position="125"/>
        <end position="150"/>
    </location>
</feature>
<feature type="transmembrane region" description="Helical" evidence="8">
    <location>
        <begin position="75"/>
        <end position="92"/>
    </location>
</feature>
<dbReference type="Proteomes" id="UP001217044">
    <property type="component" value="Chromosome"/>
</dbReference>
<name>A0ABY7V2E8_9DEIO</name>
<comment type="subcellular location">
    <subcellularLocation>
        <location evidence="1">Cell membrane</location>
        <topology evidence="1">Multi-pass membrane protein</topology>
    </subcellularLocation>
</comment>